<sequence>MAGKRKQKVELVWRPKTTLANVYVDNPFHSRAHDAAETNPVKIKAQVNIKESAIATLAARGHINEAQVRAADRFRSLWEAMGGAGAGSFDYSREPVDGGGPREPLTERQIRAGLELKMAREALGNRAYGIMSKIAGEGYAIQELATSHRERTTLTDYLKDGLDELARSWGYENRGTQRKSA</sequence>
<organism evidence="1 2">
    <name type="scientific">Rhizobium hidalgonense</name>
    <dbReference type="NCBI Taxonomy" id="1538159"/>
    <lineage>
        <taxon>Bacteria</taxon>
        <taxon>Pseudomonadati</taxon>
        <taxon>Pseudomonadota</taxon>
        <taxon>Alphaproteobacteria</taxon>
        <taxon>Hyphomicrobiales</taxon>
        <taxon>Rhizobiaceae</taxon>
        <taxon>Rhizobium/Agrobacterium group</taxon>
        <taxon>Rhizobium</taxon>
    </lineage>
</organism>
<evidence type="ECO:0000313" key="2">
    <source>
        <dbReference type="Proteomes" id="UP000219914"/>
    </source>
</evidence>
<dbReference type="Proteomes" id="UP000219914">
    <property type="component" value="Unassembled WGS sequence"/>
</dbReference>
<evidence type="ECO:0000313" key="1">
    <source>
        <dbReference type="EMBL" id="PDT19383.1"/>
    </source>
</evidence>
<protein>
    <submittedName>
        <fullName evidence="1">Uncharacterized protein</fullName>
    </submittedName>
</protein>
<accession>A0ABX4JK77</accession>
<dbReference type="EMBL" id="NWSY01000048">
    <property type="protein sequence ID" value="PDT19383.1"/>
    <property type="molecule type" value="Genomic_DNA"/>
</dbReference>
<reference evidence="1 2" key="1">
    <citation type="submission" date="2017-09" db="EMBL/GenBank/DDBJ databases">
        <title>Comparative genomics of rhizobia isolated from Phaseolus vulgaris in China.</title>
        <authorList>
            <person name="Tong W."/>
        </authorList>
    </citation>
    <scope>NUCLEOTIDE SEQUENCE [LARGE SCALE GENOMIC DNA]</scope>
    <source>
        <strain evidence="1 2">FH14</strain>
    </source>
</reference>
<dbReference type="RefSeq" id="WP_097537414.1">
    <property type="nucleotide sequence ID" value="NZ_LODW01000079.1"/>
</dbReference>
<name>A0ABX4JK77_9HYPH</name>
<proteinExistence type="predicted"/>
<gene>
    <name evidence="1" type="ORF">CO674_33195</name>
</gene>
<comment type="caution">
    <text evidence="1">The sequence shown here is derived from an EMBL/GenBank/DDBJ whole genome shotgun (WGS) entry which is preliminary data.</text>
</comment>
<keyword evidence="2" id="KW-1185">Reference proteome</keyword>